<comment type="caution">
    <text evidence="6">The sequence shown here is derived from an EMBL/GenBank/DDBJ whole genome shotgun (WGS) entry which is preliminary data.</text>
</comment>
<dbReference type="PANTHER" id="PTHR42792">
    <property type="entry name" value="FLAGELLIN"/>
    <property type="match status" value="1"/>
</dbReference>
<feature type="domain" description="Flagellin N-terminal" evidence="4">
    <location>
        <begin position="6"/>
        <end position="142"/>
    </location>
</feature>
<proteinExistence type="inferred from homology"/>
<dbReference type="AlphaFoldDB" id="A0A918XWL5"/>
<feature type="domain" description="Flagellin C-terminal" evidence="5">
    <location>
        <begin position="199"/>
        <end position="274"/>
    </location>
</feature>
<evidence type="ECO:0000313" key="7">
    <source>
        <dbReference type="Proteomes" id="UP000630353"/>
    </source>
</evidence>
<comment type="subcellular location">
    <subcellularLocation>
        <location evidence="3">Secreted</location>
    </subcellularLocation>
    <subcellularLocation>
        <location evidence="3">Bacterial flagellum</location>
    </subcellularLocation>
</comment>
<accession>A0A918XWL5</accession>
<evidence type="ECO:0000256" key="2">
    <source>
        <dbReference type="ARBA" id="ARBA00023143"/>
    </source>
</evidence>
<gene>
    <name evidence="6" type="primary">fljJ</name>
    <name evidence="6" type="ORF">GCM10017083_47540</name>
</gene>
<dbReference type="InterPro" id="IPR001492">
    <property type="entry name" value="Flagellin"/>
</dbReference>
<dbReference type="InterPro" id="IPR001029">
    <property type="entry name" value="Flagellin_N"/>
</dbReference>
<name>A0A918XWL5_9PROT</name>
<evidence type="ECO:0000256" key="3">
    <source>
        <dbReference type="RuleBase" id="RU362073"/>
    </source>
</evidence>
<organism evidence="6 7">
    <name type="scientific">Thalassobaculum fulvum</name>
    <dbReference type="NCBI Taxonomy" id="1633335"/>
    <lineage>
        <taxon>Bacteria</taxon>
        <taxon>Pseudomonadati</taxon>
        <taxon>Pseudomonadota</taxon>
        <taxon>Alphaproteobacteria</taxon>
        <taxon>Rhodospirillales</taxon>
        <taxon>Thalassobaculaceae</taxon>
        <taxon>Thalassobaculum</taxon>
    </lineage>
</organism>
<evidence type="ECO:0000256" key="1">
    <source>
        <dbReference type="ARBA" id="ARBA00005709"/>
    </source>
</evidence>
<dbReference type="GO" id="GO:0005198">
    <property type="term" value="F:structural molecule activity"/>
    <property type="evidence" value="ECO:0007669"/>
    <property type="project" value="UniProtKB-UniRule"/>
</dbReference>
<dbReference type="EMBL" id="BMZS01000012">
    <property type="protein sequence ID" value="GHD60907.1"/>
    <property type="molecule type" value="Genomic_DNA"/>
</dbReference>
<comment type="similarity">
    <text evidence="1 3">Belongs to the bacterial flagellin family.</text>
</comment>
<dbReference type="PRINTS" id="PR00207">
    <property type="entry name" value="FLAGELLIN"/>
</dbReference>
<keyword evidence="7" id="KW-1185">Reference proteome</keyword>
<dbReference type="Pfam" id="PF00669">
    <property type="entry name" value="Flagellin_N"/>
    <property type="match status" value="1"/>
</dbReference>
<reference evidence="6" key="1">
    <citation type="journal article" date="2014" name="Int. J. Syst. Evol. Microbiol.">
        <title>Complete genome sequence of Corynebacterium casei LMG S-19264T (=DSM 44701T), isolated from a smear-ripened cheese.</title>
        <authorList>
            <consortium name="US DOE Joint Genome Institute (JGI-PGF)"/>
            <person name="Walter F."/>
            <person name="Albersmeier A."/>
            <person name="Kalinowski J."/>
            <person name="Ruckert C."/>
        </authorList>
    </citation>
    <scope>NUCLEOTIDE SEQUENCE</scope>
    <source>
        <strain evidence="6">KCTC 42651</strain>
    </source>
</reference>
<sequence length="275" mass="28620">MANNSILTNPEALIALRNLERTNKTLAVTQNRVSTGLKVTGAIDDASNFAIAQGIRGDVKALGAVVQGLNNAKGIAKVAIAGATSISDLLQTVRQKLTELSNEGITSTQRAILQDDFQQLLSQAANFIDNAVFNGVNLLDTTGASPSVNTLSNINGGTLTLTAQDLRTTVITLAGAALADASAAQNVLANEFSNLQSVVNTALGSLGAEARALELQTTFLEEITDATEEGLGNIVDADMARESARLTALQVRQQLGVQVLGIANQAPQILLGLFQ</sequence>
<dbReference type="Proteomes" id="UP000630353">
    <property type="component" value="Unassembled WGS sequence"/>
</dbReference>
<dbReference type="GO" id="GO:0009288">
    <property type="term" value="C:bacterial-type flagellum"/>
    <property type="evidence" value="ECO:0007669"/>
    <property type="project" value="UniProtKB-SubCell"/>
</dbReference>
<reference evidence="6" key="2">
    <citation type="submission" date="2020-09" db="EMBL/GenBank/DDBJ databases">
        <authorList>
            <person name="Sun Q."/>
            <person name="Kim S."/>
        </authorList>
    </citation>
    <scope>NUCLEOTIDE SEQUENCE</scope>
    <source>
        <strain evidence="6">KCTC 42651</strain>
    </source>
</reference>
<dbReference type="Gene3D" id="1.20.1330.10">
    <property type="entry name" value="f41 fragment of flagellin, N-terminal domain"/>
    <property type="match status" value="1"/>
</dbReference>
<keyword evidence="6" id="KW-0969">Cilium</keyword>
<dbReference type="InterPro" id="IPR046358">
    <property type="entry name" value="Flagellin_C"/>
</dbReference>
<evidence type="ECO:0000259" key="5">
    <source>
        <dbReference type="Pfam" id="PF00700"/>
    </source>
</evidence>
<evidence type="ECO:0000313" key="6">
    <source>
        <dbReference type="EMBL" id="GHD60907.1"/>
    </source>
</evidence>
<keyword evidence="6" id="KW-0966">Cell projection</keyword>
<evidence type="ECO:0000259" key="4">
    <source>
        <dbReference type="Pfam" id="PF00669"/>
    </source>
</evidence>
<keyword evidence="6" id="KW-0282">Flagellum</keyword>
<protein>
    <recommendedName>
        <fullName evidence="3">Flagellin</fullName>
    </recommendedName>
</protein>
<dbReference type="Pfam" id="PF00700">
    <property type="entry name" value="Flagellin_C"/>
    <property type="match status" value="1"/>
</dbReference>
<keyword evidence="2 3" id="KW-0975">Bacterial flagellum</keyword>
<comment type="function">
    <text evidence="3">Flagellin is the subunit protein which polymerizes to form the filaments of bacterial flagella.</text>
</comment>
<dbReference type="SUPFAM" id="SSF64518">
    <property type="entry name" value="Phase 1 flagellin"/>
    <property type="match status" value="1"/>
</dbReference>
<dbReference type="RefSeq" id="WP_189994371.1">
    <property type="nucleotide sequence ID" value="NZ_BMZS01000012.1"/>
</dbReference>
<dbReference type="PANTHER" id="PTHR42792:SF2">
    <property type="entry name" value="FLAGELLIN"/>
    <property type="match status" value="1"/>
</dbReference>
<keyword evidence="3" id="KW-0964">Secreted</keyword>
<dbReference type="GO" id="GO:0005576">
    <property type="term" value="C:extracellular region"/>
    <property type="evidence" value="ECO:0007669"/>
    <property type="project" value="UniProtKB-SubCell"/>
</dbReference>